<dbReference type="EMBL" id="MCGH01000003">
    <property type="protein sequence ID" value="ODM04413.1"/>
    <property type="molecule type" value="Genomic_DNA"/>
</dbReference>
<sequence>MSTIRKIGEKIKSGFRFNTLSFLFILVYINFFTFLFGQENSIVAVIFTIMMSASMVRDLTATPVRHLCIQSLVLVWMALAAFWVNTLPVPLAFIIHFITLLLILYSFTYEYSSNMYFPYILSYLFLIFLAPISAQQLPKRIWGMLFGAASILLYQWFMGRNRVAETARDVLCEMTDEIRNYIAFRLKEQSEPPRPSGIRSKLYSLSRTIYDRRKKALCISDAGFSMFSAGCGFEHLLFLLHELPERLSGEEEQLLAGMSDCLEKYQAFLRQESGELPPPSCSSLSGAEGEHMQALSECLNNIYASLCHMTDPQEKKHYHRTLLSLKLQLTAVLDISPVRIVYALRTALLLACATLLVQQLALPHGKWLLFTLASLSLPYADDVPAKTKKRISATLIGGLVSVIIYSLVPSATGRTAAMMLSGYLSFYFTDYRETYACSTVGALGGAVFMEAFRFPDIAGIFVIRLGYILAGAAVAWLVNCLIFPYSRARATRQLWTKYKTITEHLVKTGNPATGDPQLYYNLLIRSCMIEDKLLQNGELEKWEELPRLLGQYRKQLYQLSRS</sequence>
<protein>
    <recommendedName>
        <fullName evidence="6">Integral membrane bound transporter domain-containing protein</fullName>
    </recommendedName>
</protein>
<dbReference type="Proteomes" id="UP000094067">
    <property type="component" value="Unassembled WGS sequence"/>
</dbReference>
<reference evidence="7 8" key="1">
    <citation type="submission" date="2016-07" db="EMBL/GenBank/DDBJ databases">
        <title>Characterization of isolates of Eisenbergiella tayi derived from blood cultures, using whole genome sequencing.</title>
        <authorList>
            <person name="Burdz T."/>
            <person name="Wiebe D."/>
            <person name="Huynh C."/>
            <person name="Bernard K."/>
        </authorList>
    </citation>
    <scope>NUCLEOTIDE SEQUENCE [LARGE SCALE GENOMIC DNA]</scope>
    <source>
        <strain evidence="7 8">NML 110608</strain>
    </source>
</reference>
<comment type="subcellular location">
    <subcellularLocation>
        <location evidence="1">Membrane</location>
        <topology evidence="1">Multi-pass membrane protein</topology>
    </subcellularLocation>
</comment>
<name>A0A1E3A6N0_9FIRM</name>
<feature type="transmembrane region" description="Helical" evidence="5">
    <location>
        <begin position="342"/>
        <end position="361"/>
    </location>
</feature>
<dbReference type="RefSeq" id="WP_069154560.1">
    <property type="nucleotide sequence ID" value="NZ_MCGH01000003.1"/>
</dbReference>
<accession>A0A1E3A6N0</accession>
<feature type="transmembrane region" description="Helical" evidence="5">
    <location>
        <begin position="20"/>
        <end position="36"/>
    </location>
</feature>
<evidence type="ECO:0000256" key="4">
    <source>
        <dbReference type="ARBA" id="ARBA00023136"/>
    </source>
</evidence>
<feature type="transmembrane region" description="Helical" evidence="5">
    <location>
        <begin position="67"/>
        <end position="84"/>
    </location>
</feature>
<feature type="transmembrane region" description="Helical" evidence="5">
    <location>
        <begin position="457"/>
        <end position="483"/>
    </location>
</feature>
<evidence type="ECO:0000256" key="5">
    <source>
        <dbReference type="SAM" id="Phobius"/>
    </source>
</evidence>
<organism evidence="7 8">
    <name type="scientific">Eisenbergiella tayi</name>
    <dbReference type="NCBI Taxonomy" id="1432052"/>
    <lineage>
        <taxon>Bacteria</taxon>
        <taxon>Bacillati</taxon>
        <taxon>Bacillota</taxon>
        <taxon>Clostridia</taxon>
        <taxon>Lachnospirales</taxon>
        <taxon>Lachnospiraceae</taxon>
        <taxon>Eisenbergiella</taxon>
    </lineage>
</organism>
<dbReference type="Pfam" id="PF13515">
    <property type="entry name" value="FUSC_2"/>
    <property type="match status" value="1"/>
</dbReference>
<feature type="domain" description="Integral membrane bound transporter" evidence="6">
    <location>
        <begin position="353"/>
        <end position="478"/>
    </location>
</feature>
<feature type="transmembrane region" description="Helical" evidence="5">
    <location>
        <begin position="42"/>
        <end position="60"/>
    </location>
</feature>
<dbReference type="GO" id="GO:0016020">
    <property type="term" value="C:membrane"/>
    <property type="evidence" value="ECO:0007669"/>
    <property type="project" value="UniProtKB-SubCell"/>
</dbReference>
<feature type="transmembrane region" description="Helical" evidence="5">
    <location>
        <begin position="116"/>
        <end position="134"/>
    </location>
</feature>
<evidence type="ECO:0000313" key="8">
    <source>
        <dbReference type="Proteomes" id="UP000094067"/>
    </source>
</evidence>
<feature type="transmembrane region" description="Helical" evidence="5">
    <location>
        <begin position="391"/>
        <end position="408"/>
    </location>
</feature>
<evidence type="ECO:0000256" key="2">
    <source>
        <dbReference type="ARBA" id="ARBA00022692"/>
    </source>
</evidence>
<evidence type="ECO:0000256" key="1">
    <source>
        <dbReference type="ARBA" id="ARBA00004141"/>
    </source>
</evidence>
<keyword evidence="2 5" id="KW-0812">Transmembrane</keyword>
<proteinExistence type="predicted"/>
<evidence type="ECO:0000313" key="7">
    <source>
        <dbReference type="EMBL" id="ODM04413.1"/>
    </source>
</evidence>
<feature type="transmembrane region" description="Helical" evidence="5">
    <location>
        <begin position="140"/>
        <end position="158"/>
    </location>
</feature>
<gene>
    <name evidence="7" type="ORF">BEI61_05220</name>
</gene>
<comment type="caution">
    <text evidence="7">The sequence shown here is derived from an EMBL/GenBank/DDBJ whole genome shotgun (WGS) entry which is preliminary data.</text>
</comment>
<keyword evidence="3 5" id="KW-1133">Transmembrane helix</keyword>
<evidence type="ECO:0000256" key="3">
    <source>
        <dbReference type="ARBA" id="ARBA00022989"/>
    </source>
</evidence>
<feature type="transmembrane region" description="Helical" evidence="5">
    <location>
        <begin position="90"/>
        <end position="109"/>
    </location>
</feature>
<keyword evidence="4 5" id="KW-0472">Membrane</keyword>
<dbReference type="PATRIC" id="fig|1432052.4.peg.5804"/>
<evidence type="ECO:0000259" key="6">
    <source>
        <dbReference type="Pfam" id="PF13515"/>
    </source>
</evidence>
<dbReference type="InterPro" id="IPR049453">
    <property type="entry name" value="Memb_transporter_dom"/>
</dbReference>
<dbReference type="AlphaFoldDB" id="A0A1E3A6N0"/>